<dbReference type="HOGENOM" id="CLU_2681425_0_0_11"/>
<sequence length="74" mass="7907">MDLIIPRRSSYCPNFATAPTQQLDIVQRGLATGVVVPGEADRGQDPVIEMDVKCDQEGVEVGIHTLGLTPSAND</sequence>
<dbReference type="AlphaFoldDB" id="A0A097IJ27"/>
<evidence type="ECO:0000313" key="2">
    <source>
        <dbReference type="Proteomes" id="UP000029914"/>
    </source>
</evidence>
<keyword evidence="2" id="KW-1185">Reference proteome</keyword>
<evidence type="ECO:0000313" key="1">
    <source>
        <dbReference type="EMBL" id="AIT62141.1"/>
    </source>
</evidence>
<reference evidence="1 2" key="1">
    <citation type="submission" date="2013-09" db="EMBL/GenBank/DDBJ databases">
        <title>Complete genome sequence of Corynebacterium doosanense CAU 212(T) (=DSM 45436(T)), isolated from activated sludge.</title>
        <authorList>
            <person name="Schaffert L."/>
            <person name="Albersmeier A."/>
            <person name="Kalinowski J."/>
            <person name="Ruckert C."/>
        </authorList>
    </citation>
    <scope>NUCLEOTIDE SEQUENCE [LARGE SCALE GENOMIC DNA]</scope>
    <source>
        <strain evidence="1 2">CAU 212</strain>
    </source>
</reference>
<organism evidence="1 2">
    <name type="scientific">Corynebacterium doosanense CAU 212 = DSM 45436</name>
    <dbReference type="NCBI Taxonomy" id="558173"/>
    <lineage>
        <taxon>Bacteria</taxon>
        <taxon>Bacillati</taxon>
        <taxon>Actinomycetota</taxon>
        <taxon>Actinomycetes</taxon>
        <taxon>Mycobacteriales</taxon>
        <taxon>Corynebacteriaceae</taxon>
        <taxon>Corynebacterium</taxon>
    </lineage>
</organism>
<gene>
    <name evidence="1" type="ORF">CDOO_00890</name>
</gene>
<proteinExistence type="predicted"/>
<dbReference type="EMBL" id="CP006764">
    <property type="protein sequence ID" value="AIT62141.1"/>
    <property type="molecule type" value="Genomic_DNA"/>
</dbReference>
<protein>
    <submittedName>
        <fullName evidence="1">Uncharacterized protein</fullName>
    </submittedName>
</protein>
<dbReference type="Proteomes" id="UP000029914">
    <property type="component" value="Chromosome"/>
</dbReference>
<accession>A0A097IJ27</accession>
<name>A0A097IJ27_9CORY</name>
<dbReference type="KEGG" id="cdo:CDOO_00890"/>